<dbReference type="CDD" id="cd14948">
    <property type="entry name" value="BACON"/>
    <property type="match status" value="2"/>
</dbReference>
<proteinExistence type="predicted"/>
<evidence type="ECO:0000256" key="1">
    <source>
        <dbReference type="SAM" id="SignalP"/>
    </source>
</evidence>
<evidence type="ECO:0000259" key="2">
    <source>
        <dbReference type="Pfam" id="PF09603"/>
    </source>
</evidence>
<dbReference type="PROSITE" id="PS51257">
    <property type="entry name" value="PROKAR_LIPOPROTEIN"/>
    <property type="match status" value="1"/>
</dbReference>
<dbReference type="RefSeq" id="WP_087412887.1">
    <property type="nucleotide sequence ID" value="NZ_CAJLSL010000006.1"/>
</dbReference>
<evidence type="ECO:0000259" key="3">
    <source>
        <dbReference type="Pfam" id="PF13004"/>
    </source>
</evidence>
<keyword evidence="1" id="KW-0732">Signal</keyword>
<gene>
    <name evidence="4" type="ORF">B5F24_10675</name>
    <name evidence="5" type="ORF">DWX38_00295</name>
</gene>
<dbReference type="Pfam" id="PF09603">
    <property type="entry name" value="Fib_succ_major"/>
    <property type="match status" value="1"/>
</dbReference>
<reference evidence="6" key="1">
    <citation type="submission" date="2017-04" db="EMBL/GenBank/DDBJ databases">
        <title>Function of individual gut microbiota members based on whole genome sequencing of pure cultures obtained from chicken caecum.</title>
        <authorList>
            <person name="Medvecky M."/>
            <person name="Cejkova D."/>
            <person name="Polansky O."/>
            <person name="Karasova D."/>
            <person name="Kubasova T."/>
            <person name="Cizek A."/>
            <person name="Rychlik I."/>
        </authorList>
    </citation>
    <scope>NUCLEOTIDE SEQUENCE [LARGE SCALE GENOMIC DNA]</scope>
    <source>
        <strain evidence="6">An189</strain>
    </source>
</reference>
<evidence type="ECO:0000313" key="7">
    <source>
        <dbReference type="Proteomes" id="UP000285159"/>
    </source>
</evidence>
<evidence type="ECO:0000313" key="5">
    <source>
        <dbReference type="EMBL" id="RGT35452.1"/>
    </source>
</evidence>
<name>A0A1Y4JWJ6_9BACE</name>
<feature type="domain" description="BACON" evidence="3">
    <location>
        <begin position="163"/>
        <end position="209"/>
    </location>
</feature>
<feature type="chain" id="PRO_5036030221" description="Fibrobacter succinogenes major paralogous domain-containing protein" evidence="1">
    <location>
        <begin position="21"/>
        <end position="549"/>
    </location>
</feature>
<dbReference type="EMBL" id="NFKE01000007">
    <property type="protein sequence ID" value="OUP33642.1"/>
    <property type="molecule type" value="Genomic_DNA"/>
</dbReference>
<evidence type="ECO:0008006" key="8">
    <source>
        <dbReference type="Google" id="ProtNLM"/>
    </source>
</evidence>
<dbReference type="InterPro" id="IPR013783">
    <property type="entry name" value="Ig-like_fold"/>
</dbReference>
<dbReference type="Gene3D" id="2.60.40.10">
    <property type="entry name" value="Immunoglobulins"/>
    <property type="match status" value="2"/>
</dbReference>
<protein>
    <recommendedName>
        <fullName evidence="8">Fibrobacter succinogenes major paralogous domain-containing protein</fullName>
    </recommendedName>
</protein>
<dbReference type="AlphaFoldDB" id="A0A1Y4JWJ6"/>
<evidence type="ECO:0000313" key="4">
    <source>
        <dbReference type="EMBL" id="OUP33642.1"/>
    </source>
</evidence>
<accession>A0A1Y4JWJ6</accession>
<dbReference type="Proteomes" id="UP000285159">
    <property type="component" value="Unassembled WGS sequence"/>
</dbReference>
<feature type="domain" description="Fibrobacter succinogenes major paralogous" evidence="2">
    <location>
        <begin position="349"/>
        <end position="542"/>
    </location>
</feature>
<dbReference type="Proteomes" id="UP000196587">
    <property type="component" value="Unassembled WGS sequence"/>
</dbReference>
<organism evidence="4 6">
    <name type="scientific">Bacteroides clarus</name>
    <dbReference type="NCBI Taxonomy" id="626929"/>
    <lineage>
        <taxon>Bacteria</taxon>
        <taxon>Pseudomonadati</taxon>
        <taxon>Bacteroidota</taxon>
        <taxon>Bacteroidia</taxon>
        <taxon>Bacteroidales</taxon>
        <taxon>Bacteroidaceae</taxon>
        <taxon>Bacteroides</taxon>
    </lineage>
</organism>
<dbReference type="Pfam" id="PF13004">
    <property type="entry name" value="BACON"/>
    <property type="match status" value="2"/>
</dbReference>
<sequence length="549" mass="59506">MSMKKSLFLCGALFALTAFVGCSDDDDPKVEAPTLKLSTNVVTVSADGTGAVVEVTTNQTSWKASRPEADVWCVLKQEDNKLSVSATANETLTARTTKVTVIAGTGSDAKTEEITVTQSAANAYLTVEGLEADVPVRLDAAGTVIEFTINTNAATWSATRPETDIWCTLTQDGNKLKIQAEAYTEDAERTTKITISGGAEPVSFDVVQKGEVPAAPIYAITIPTDFSKSYVQKVMVNGVKVAEICKEYIRTADESVDAQMIIAYPVINGQTDLTKGLVIENGGNVVWNLDDNTCAYIAGEATEALTTVYLEEGNWLTTVENTTVETAIEAELLVDTRPGDTKWSYKITKIGTQYWMAENLKARSYLDGTAIPRLGDSEWMSTESGAYRYPYSNEEIFLTNGAFYNGYTMYEKKGLAPEGWIVPSDVEWEKLVTYVGPTNTSGKKFRSSANGAWNTGDHTNVTGFSAIGAGYYGGTATGDADDGKRTYWWSTTKGTDPMVDRGKESPKAYPLATGGPGLMNDPFDMQTWVKSYEFGFSIRCVKQGVSIVK</sequence>
<dbReference type="EMBL" id="QRWP01000001">
    <property type="protein sequence ID" value="RGT35452.1"/>
    <property type="molecule type" value="Genomic_DNA"/>
</dbReference>
<dbReference type="NCBIfam" id="TIGR02145">
    <property type="entry name" value="Fib_succ_major"/>
    <property type="match status" value="1"/>
</dbReference>
<dbReference type="InterPro" id="IPR024361">
    <property type="entry name" value="BACON"/>
</dbReference>
<reference evidence="4" key="2">
    <citation type="journal article" date="2018" name="BMC Genomics">
        <title>Whole genome sequencing and function prediction of 133 gut anaerobes isolated from chicken caecum in pure cultures.</title>
        <authorList>
            <person name="Medvecky M."/>
            <person name="Cejkova D."/>
            <person name="Polansky O."/>
            <person name="Karasova D."/>
            <person name="Kubasova T."/>
            <person name="Cizek A."/>
            <person name="Rychlik I."/>
        </authorList>
    </citation>
    <scope>NUCLEOTIDE SEQUENCE</scope>
    <source>
        <strain evidence="4">An189</strain>
    </source>
</reference>
<comment type="caution">
    <text evidence="4">The sequence shown here is derived from an EMBL/GenBank/DDBJ whole genome shotgun (WGS) entry which is preliminary data.</text>
</comment>
<feature type="signal peptide" evidence="1">
    <location>
        <begin position="1"/>
        <end position="20"/>
    </location>
</feature>
<reference evidence="5 7" key="3">
    <citation type="submission" date="2018-08" db="EMBL/GenBank/DDBJ databases">
        <title>A genome reference for cultivated species of the human gut microbiota.</title>
        <authorList>
            <person name="Zou Y."/>
            <person name="Xue W."/>
            <person name="Luo G."/>
        </authorList>
    </citation>
    <scope>NUCLEOTIDE SEQUENCE [LARGE SCALE GENOMIC DNA]</scope>
    <source>
        <strain evidence="5 7">AF19-1AC</strain>
    </source>
</reference>
<dbReference type="InterPro" id="IPR011871">
    <property type="entry name" value="Fib_succ_major"/>
</dbReference>
<evidence type="ECO:0000313" key="6">
    <source>
        <dbReference type="Proteomes" id="UP000196587"/>
    </source>
</evidence>
<feature type="domain" description="BACON" evidence="3">
    <location>
        <begin position="69"/>
        <end position="119"/>
    </location>
</feature>